<proteinExistence type="inferred from homology"/>
<dbReference type="PROSITE" id="PS50059">
    <property type="entry name" value="FKBP_PPIASE"/>
    <property type="match status" value="1"/>
</dbReference>
<evidence type="ECO:0000256" key="7">
    <source>
        <dbReference type="RuleBase" id="RU003915"/>
    </source>
</evidence>
<dbReference type="PANTHER" id="PTHR43811:SF57">
    <property type="entry name" value="FKBP-TYPE PEPTIDYL-PROLYL CIS-TRANS ISOMERASE FKPA-RELATED"/>
    <property type="match status" value="1"/>
</dbReference>
<accession>A0A240EDX8</accession>
<dbReference type="FunFam" id="3.10.50.40:FF:000045">
    <property type="entry name" value="Peptidyl-prolyl cis-trans isomerase"/>
    <property type="match status" value="1"/>
</dbReference>
<evidence type="ECO:0000313" key="10">
    <source>
        <dbReference type="EMBL" id="SNX46761.1"/>
    </source>
</evidence>
<dbReference type="SUPFAM" id="SSF54534">
    <property type="entry name" value="FKBP-like"/>
    <property type="match status" value="1"/>
</dbReference>
<protein>
    <recommendedName>
        <fullName evidence="7">Peptidyl-prolyl cis-trans isomerase</fullName>
        <ecNumber evidence="7">5.2.1.8</ecNumber>
    </recommendedName>
</protein>
<keyword evidence="3 8" id="KW-0732">Signal</keyword>
<dbReference type="EMBL" id="OANT01000019">
    <property type="protein sequence ID" value="SNX46761.1"/>
    <property type="molecule type" value="Genomic_DNA"/>
</dbReference>
<dbReference type="InterPro" id="IPR000774">
    <property type="entry name" value="PPIase_FKBP_N"/>
</dbReference>
<keyword evidence="11" id="KW-1185">Reference proteome</keyword>
<comment type="catalytic activity">
    <reaction evidence="1 6 7">
        <text>[protein]-peptidylproline (omega=180) = [protein]-peptidylproline (omega=0)</text>
        <dbReference type="Rhea" id="RHEA:16237"/>
        <dbReference type="Rhea" id="RHEA-COMP:10747"/>
        <dbReference type="Rhea" id="RHEA-COMP:10748"/>
        <dbReference type="ChEBI" id="CHEBI:83833"/>
        <dbReference type="ChEBI" id="CHEBI:83834"/>
        <dbReference type="EC" id="5.2.1.8"/>
    </reaction>
</comment>
<dbReference type="InterPro" id="IPR036944">
    <property type="entry name" value="PPIase_FKBP_N_sf"/>
</dbReference>
<evidence type="ECO:0000256" key="3">
    <source>
        <dbReference type="ARBA" id="ARBA00022729"/>
    </source>
</evidence>
<dbReference type="Gene3D" id="3.10.50.40">
    <property type="match status" value="1"/>
</dbReference>
<dbReference type="EC" id="5.2.1.8" evidence="7"/>
<feature type="chain" id="PRO_5012150578" description="Peptidyl-prolyl cis-trans isomerase" evidence="8">
    <location>
        <begin position="19"/>
        <end position="229"/>
    </location>
</feature>
<dbReference type="InterPro" id="IPR001179">
    <property type="entry name" value="PPIase_FKBP_dom"/>
</dbReference>
<reference evidence="11" key="1">
    <citation type="submission" date="2016-09" db="EMBL/GenBank/DDBJ databases">
        <authorList>
            <person name="Varghese N."/>
            <person name="Submissions S."/>
        </authorList>
    </citation>
    <scope>NUCLEOTIDE SEQUENCE [LARGE SCALE GENOMIC DNA]</scope>
    <source>
        <strain evidence="11">ANC 4466</strain>
    </source>
</reference>
<organism evidence="10 11">
    <name type="scientific">Acinetobacter puyangensis</name>
    <dbReference type="NCBI Taxonomy" id="1096779"/>
    <lineage>
        <taxon>Bacteria</taxon>
        <taxon>Pseudomonadati</taxon>
        <taxon>Pseudomonadota</taxon>
        <taxon>Gammaproteobacteria</taxon>
        <taxon>Moraxellales</taxon>
        <taxon>Moraxellaceae</taxon>
        <taxon>Acinetobacter</taxon>
    </lineage>
</organism>
<keyword evidence="4 6" id="KW-0697">Rotamase</keyword>
<dbReference type="Gene3D" id="1.10.287.460">
    <property type="entry name" value="Peptidyl-prolyl cis-trans isomerase, FKBP-type, N-terminal domain"/>
    <property type="match status" value="1"/>
</dbReference>
<gene>
    <name evidence="10" type="ORF">SAMN05421731_1193</name>
</gene>
<dbReference type="Proteomes" id="UP000219042">
    <property type="component" value="Unassembled WGS sequence"/>
</dbReference>
<evidence type="ECO:0000313" key="11">
    <source>
        <dbReference type="Proteomes" id="UP000219042"/>
    </source>
</evidence>
<dbReference type="OrthoDB" id="9814548at2"/>
<feature type="domain" description="PPIase FKBP-type" evidence="9">
    <location>
        <begin position="142"/>
        <end position="228"/>
    </location>
</feature>
<dbReference type="GO" id="GO:0006457">
    <property type="term" value="P:protein folding"/>
    <property type="evidence" value="ECO:0007669"/>
    <property type="project" value="InterPro"/>
</dbReference>
<dbReference type="PANTHER" id="PTHR43811">
    <property type="entry name" value="FKBP-TYPE PEPTIDYL-PROLYL CIS-TRANS ISOMERASE FKPA"/>
    <property type="match status" value="1"/>
</dbReference>
<comment type="similarity">
    <text evidence="2 7">Belongs to the FKBP-type PPIase family.</text>
</comment>
<dbReference type="Pfam" id="PF00254">
    <property type="entry name" value="FKBP_C"/>
    <property type="match status" value="1"/>
</dbReference>
<sequence>MKKYIFLGLICAATHSFAAPTITDKSSEREQVGYSFGYLIGKSNANALNNLDINSFLEGFKTGYAGQDSTLSNEQMASVLNQYKRKMDAQELVTFQQSATQNLKEGTDFLKSNASRTGIKTTASGLQYQILSQGQGKKPTINSQVEVHYEGRLLDGTVFDSSIARDEPVTLPLNQVIKGWQEGISLMSEGSKYRFFIPANLAYGDVGAGDAIPPNSTLIFDIQLIKVVS</sequence>
<dbReference type="GO" id="GO:0003755">
    <property type="term" value="F:peptidyl-prolyl cis-trans isomerase activity"/>
    <property type="evidence" value="ECO:0007669"/>
    <property type="project" value="UniProtKB-UniRule"/>
</dbReference>
<dbReference type="Pfam" id="PF01346">
    <property type="entry name" value="FKBP_N"/>
    <property type="match status" value="1"/>
</dbReference>
<evidence type="ECO:0000256" key="1">
    <source>
        <dbReference type="ARBA" id="ARBA00000971"/>
    </source>
</evidence>
<evidence type="ECO:0000256" key="2">
    <source>
        <dbReference type="ARBA" id="ARBA00006577"/>
    </source>
</evidence>
<name>A0A240EDX8_9GAMM</name>
<dbReference type="InterPro" id="IPR046357">
    <property type="entry name" value="PPIase_dom_sf"/>
</dbReference>
<evidence type="ECO:0000259" key="9">
    <source>
        <dbReference type="PROSITE" id="PS50059"/>
    </source>
</evidence>
<evidence type="ECO:0000256" key="6">
    <source>
        <dbReference type="PROSITE-ProRule" id="PRU00277"/>
    </source>
</evidence>
<dbReference type="RefSeq" id="WP_097080483.1">
    <property type="nucleotide sequence ID" value="NZ_BAABHT010000018.1"/>
</dbReference>
<dbReference type="AlphaFoldDB" id="A0A240EDX8"/>
<evidence type="ECO:0000256" key="5">
    <source>
        <dbReference type="ARBA" id="ARBA00023235"/>
    </source>
</evidence>
<evidence type="ECO:0000256" key="8">
    <source>
        <dbReference type="SAM" id="SignalP"/>
    </source>
</evidence>
<keyword evidence="5 6" id="KW-0413">Isomerase</keyword>
<evidence type="ECO:0000256" key="4">
    <source>
        <dbReference type="ARBA" id="ARBA00023110"/>
    </source>
</evidence>
<feature type="signal peptide" evidence="8">
    <location>
        <begin position="1"/>
        <end position="18"/>
    </location>
</feature>